<reference evidence="1 3" key="2">
    <citation type="journal article" date="2023" name="Sci. Data">
        <title>Genome assembly of the Korean intertidal mud-creeper Batillaria attramentaria.</title>
        <authorList>
            <person name="Patra A.K."/>
            <person name="Ho P.T."/>
            <person name="Jun S."/>
            <person name="Lee S.J."/>
            <person name="Kim Y."/>
            <person name="Won Y.J."/>
        </authorList>
    </citation>
    <scope>NUCLEOTIDE SEQUENCE [LARGE SCALE GENOMIC DNA]</scope>
    <source>
        <strain evidence="1">Wonlab-2016</strain>
    </source>
</reference>
<evidence type="ECO:0000313" key="3">
    <source>
        <dbReference type="Proteomes" id="UP001519460"/>
    </source>
</evidence>
<accession>A0ABD0JNG2</accession>
<dbReference type="EMBL" id="JACVVK020000375">
    <property type="protein sequence ID" value="KAK7476457.1"/>
    <property type="molecule type" value="Genomic_DNA"/>
</dbReference>
<comment type="caution">
    <text evidence="1">The sequence shown here is derived from an EMBL/GenBank/DDBJ whole genome shotgun (WGS) entry which is preliminary data.</text>
</comment>
<keyword evidence="3" id="KW-1185">Reference proteome</keyword>
<dbReference type="Proteomes" id="UP001519460">
    <property type="component" value="Unassembled WGS sequence"/>
</dbReference>
<evidence type="ECO:0000313" key="2">
    <source>
        <dbReference type="EMBL" id="KAK7498444.1"/>
    </source>
</evidence>
<sequence length="88" mass="9873">MDNATVRSGNIVKCIQRQNAAVWQGTLPQKRRRNNAVHKSGDGTLPATEEVMEHCHRQWNIATDDGTLPQKKRRSVATVCRNVARGTH</sequence>
<gene>
    <name evidence="2" type="ORF">BaRGS_00010398</name>
    <name evidence="1" type="ORF">BaRGS_00032292</name>
</gene>
<reference evidence="1" key="3">
    <citation type="submission" date="2023-01" db="EMBL/GenBank/DDBJ databases">
        <authorList>
            <person name="Patra A."/>
        </authorList>
    </citation>
    <scope>NUCLEOTIDE SEQUENCE</scope>
    <source>
        <strain evidence="1">Wonlab-2016</strain>
        <tissue evidence="1">Foot muscle</tissue>
    </source>
</reference>
<protein>
    <submittedName>
        <fullName evidence="1">Uncharacterized protein</fullName>
    </submittedName>
</protein>
<name>A0ABD0JNG2_9CAEN</name>
<proteinExistence type="predicted"/>
<reference evidence="1" key="1">
    <citation type="submission" date="2020-09" db="EMBL/GenBank/DDBJ databases">
        <authorList>
            <person name="Won Y."/>
        </authorList>
    </citation>
    <scope>NUCLEOTIDE SEQUENCE</scope>
    <source>
        <strain evidence="1">Wonlab-2016</strain>
        <tissue evidence="1">Foot muscle</tissue>
    </source>
</reference>
<dbReference type="AlphaFoldDB" id="A0ABD0JNG2"/>
<organism evidence="1 3">
    <name type="scientific">Batillaria attramentaria</name>
    <dbReference type="NCBI Taxonomy" id="370345"/>
    <lineage>
        <taxon>Eukaryota</taxon>
        <taxon>Metazoa</taxon>
        <taxon>Spiralia</taxon>
        <taxon>Lophotrochozoa</taxon>
        <taxon>Mollusca</taxon>
        <taxon>Gastropoda</taxon>
        <taxon>Caenogastropoda</taxon>
        <taxon>Sorbeoconcha</taxon>
        <taxon>Cerithioidea</taxon>
        <taxon>Batillariidae</taxon>
        <taxon>Batillaria</taxon>
    </lineage>
</organism>
<dbReference type="EMBL" id="JACVVK020000051">
    <property type="protein sequence ID" value="KAK7498444.1"/>
    <property type="molecule type" value="Genomic_DNA"/>
</dbReference>
<evidence type="ECO:0000313" key="1">
    <source>
        <dbReference type="EMBL" id="KAK7476457.1"/>
    </source>
</evidence>